<sequence>MALGQPIYSKTSEPSEGSLQTFQKYPYLISTAKASISFPYRSSHQYGRRTTDCQILLFVHLKLTARVSQIFLRLVDTLLRNHQLYTPPRSVIDK</sequence>
<name>A0ABD6YY27_ENTCA</name>
<reference evidence="1 2" key="1">
    <citation type="submission" date="2019-11" db="EMBL/GenBank/DDBJ databases">
        <title>Detection and genome characteristic of a blood enterococcus casselifavus isolate from Zhengzhou,china.</title>
        <authorList>
            <person name="Wen P."/>
        </authorList>
    </citation>
    <scope>NUCLEOTIDE SEQUENCE [LARGE SCALE GENOMIC DNA]</scope>
    <source>
        <strain evidence="1 2">EC291</strain>
    </source>
</reference>
<dbReference type="EMBL" id="CP046123">
    <property type="protein sequence ID" value="QGN28593.1"/>
    <property type="molecule type" value="Genomic_DNA"/>
</dbReference>
<proteinExistence type="predicted"/>
<accession>A0ABD6YY27</accession>
<gene>
    <name evidence="1" type="ORF">GFU50_03310</name>
</gene>
<organism evidence="1 2">
    <name type="scientific">Enterococcus casseliflavus</name>
    <name type="common">Enterococcus flavescens</name>
    <dbReference type="NCBI Taxonomy" id="37734"/>
    <lineage>
        <taxon>Bacteria</taxon>
        <taxon>Bacillati</taxon>
        <taxon>Bacillota</taxon>
        <taxon>Bacilli</taxon>
        <taxon>Lactobacillales</taxon>
        <taxon>Enterococcaceae</taxon>
        <taxon>Enterococcus</taxon>
    </lineage>
</organism>
<dbReference type="Proteomes" id="UP000422837">
    <property type="component" value="Chromosome"/>
</dbReference>
<evidence type="ECO:0000313" key="2">
    <source>
        <dbReference type="Proteomes" id="UP000422837"/>
    </source>
</evidence>
<protein>
    <submittedName>
        <fullName evidence="1">Uncharacterized protein</fullName>
    </submittedName>
</protein>
<dbReference type="AlphaFoldDB" id="A0ABD6YY27"/>
<evidence type="ECO:0000313" key="1">
    <source>
        <dbReference type="EMBL" id="QGN28593.1"/>
    </source>
</evidence>